<evidence type="ECO:0000256" key="4">
    <source>
        <dbReference type="ARBA" id="ARBA00023125"/>
    </source>
</evidence>
<feature type="domain" description="HTH myb-type" evidence="9">
    <location>
        <begin position="84"/>
        <end position="139"/>
    </location>
</feature>
<evidence type="ECO:0000256" key="2">
    <source>
        <dbReference type="ARBA" id="ARBA00022737"/>
    </source>
</evidence>
<name>F6H2Y2_VITVI</name>
<dbReference type="CDD" id="cd00167">
    <property type="entry name" value="SANT"/>
    <property type="match status" value="3"/>
</dbReference>
<dbReference type="AlphaFoldDB" id="F6H2Y2"/>
<dbReference type="PROSITE" id="PS50090">
    <property type="entry name" value="MYB_LIKE"/>
    <property type="match status" value="3"/>
</dbReference>
<dbReference type="Pfam" id="PF00249">
    <property type="entry name" value="Myb_DNA-binding"/>
    <property type="match status" value="3"/>
</dbReference>
<feature type="compositionally biased region" description="Low complexity" evidence="7">
    <location>
        <begin position="887"/>
        <end position="900"/>
    </location>
</feature>
<dbReference type="SMART" id="SM00717">
    <property type="entry name" value="SANT"/>
    <property type="match status" value="3"/>
</dbReference>
<reference evidence="11" key="1">
    <citation type="journal article" date="2007" name="Nature">
        <title>The grapevine genome sequence suggests ancestral hexaploidization in major angiosperm phyla.</title>
        <authorList>
            <consortium name="The French-Italian Public Consortium for Grapevine Genome Characterization."/>
            <person name="Jaillon O."/>
            <person name="Aury J.-M."/>
            <person name="Noel B."/>
            <person name="Policriti A."/>
            <person name="Clepet C."/>
            <person name="Casagrande A."/>
            <person name="Choisne N."/>
            <person name="Aubourg S."/>
            <person name="Vitulo N."/>
            <person name="Jubin C."/>
            <person name="Vezzi A."/>
            <person name="Legeai F."/>
            <person name="Hugueney P."/>
            <person name="Dasilva C."/>
            <person name="Horner D."/>
            <person name="Mica E."/>
            <person name="Jublot D."/>
            <person name="Poulain J."/>
            <person name="Bruyere C."/>
            <person name="Billault A."/>
            <person name="Segurens B."/>
            <person name="Gouyvenoux M."/>
            <person name="Ugarte E."/>
            <person name="Cattonaro F."/>
            <person name="Anthouard V."/>
            <person name="Vico V."/>
            <person name="Del Fabbro C."/>
            <person name="Alaux M."/>
            <person name="Di Gaspero G."/>
            <person name="Dumas V."/>
            <person name="Felice N."/>
            <person name="Paillard S."/>
            <person name="Juman I."/>
            <person name="Moroldo M."/>
            <person name="Scalabrin S."/>
            <person name="Canaguier A."/>
            <person name="Le Clainche I."/>
            <person name="Malacrida G."/>
            <person name="Durand E."/>
            <person name="Pesole G."/>
            <person name="Laucou V."/>
            <person name="Chatelet P."/>
            <person name="Merdinoglu D."/>
            <person name="Delledonne M."/>
            <person name="Pezzotti M."/>
            <person name="Lecharny A."/>
            <person name="Scarpelli C."/>
            <person name="Artiguenave F."/>
            <person name="Pe M.E."/>
            <person name="Valle G."/>
            <person name="Morgante M."/>
            <person name="Caboche M."/>
            <person name="Adam-Blondon A.-F."/>
            <person name="Weissenbach J."/>
            <person name="Quetier F."/>
            <person name="Wincker P."/>
        </authorList>
    </citation>
    <scope>NUCLEOTIDE SEQUENCE [LARGE SCALE GENOMIC DNA]</scope>
    <source>
        <strain evidence="11">cv. Pinot noir / PN40024</strain>
    </source>
</reference>
<dbReference type="InParanoid" id="F6H2Y2"/>
<evidence type="ECO:0000256" key="6">
    <source>
        <dbReference type="ARBA" id="ARBA00023242"/>
    </source>
</evidence>
<keyword evidence="11" id="KW-1185">Reference proteome</keyword>
<dbReference type="InterPro" id="IPR001005">
    <property type="entry name" value="SANT/Myb"/>
</dbReference>
<evidence type="ECO:0000259" key="9">
    <source>
        <dbReference type="PROSITE" id="PS51294"/>
    </source>
</evidence>
<sequence length="907" mass="100234">MESDRTITPPTEGVSDGFQKMRPPHGRTSGPTRRSTKGQWTAEEDEILCKAVQRYKGKNWKKIAECFKDRTDVQCLHRWQKVLNPELVKGPWSKEEDEVIIELVNKYGAKKWSTIAQHLPGRIGKQCRERWHNHLNPAINKEAWTQEEELALVRAHQIYGNKWAELTKFLPGRTDNAIKNHWNSSVKKKLDSYIASGLLAQFQGLPLRQFNSNEQPAISSFELGQASSGLSSHFNGGNENRDTVSIPLQTSVGLNASSSMGNMGVDSDIPEHLLISEGDCCGFRFQEAGTDEYFSSENLTRCTNAIELECTDPLVCQSSDFQISETSGTSASQPYYPLRSEMLEASCCQSLLSVPSVHPAVDCTFIFGTETNQLSDCSLQTQGLDDFIYTNDSTNSICHNGTENKDLQEQPGPAKDSVNLVPVDSFGSGPSDIMHTCPSREGKQLAHTEQQDEGALFYEPPRFPSLDIPFFSCDLIQSGSDMQQEYSPLGIRQLMMSSMNCLTPFRLWDSPSRDDSPDAVLKSAAKTFTGTPSILKKRHRDLLSPSPLSERRSDKKLESDINQGFFCTSSLTKEFSRLDVMFDNSGTNQKSNSGPFDEDKENLGHVFVDFDGRNSLDNIRQGNVDVDAKTKFDADADVQIVSQPSGVLVEQNMNHQVLFSPDQVGFKTDKTFGSSRRNRGNQFSRSLEATLKQHAPSESSSGNPCLSVVDLPAVVGKNHDGHLVAATSMPSNTSSNPQDTMVGNAGNDDDVGTFSLFGETPFKRSIDSPSAWKSPWFINSFVPGPRVDTEISVEDIEYFMSPGDRSYDAIGLMKQLSEHTAETFADAKEVLRIGASEVMSKERCSSNNNHDPDHQLENHSHLASEVLTERVLDFSDCGTPGKETTKGKSSAAPGFSSPSSYLLKGCR</sequence>
<dbReference type="GO" id="GO:0005634">
    <property type="term" value="C:nucleus"/>
    <property type="evidence" value="ECO:0000318"/>
    <property type="project" value="GO_Central"/>
</dbReference>
<evidence type="ECO:0000313" key="10">
    <source>
        <dbReference type="EMBL" id="CCB46717.1"/>
    </source>
</evidence>
<feature type="domain" description="HTH myb-type" evidence="9">
    <location>
        <begin position="140"/>
        <end position="190"/>
    </location>
</feature>
<dbReference type="FunFam" id="1.10.10.60:FF:000010">
    <property type="entry name" value="Transcriptional activator Myb isoform A"/>
    <property type="match status" value="1"/>
</dbReference>
<accession>F6H2Y2</accession>
<feature type="domain" description="Myb-like" evidence="8">
    <location>
        <begin position="32"/>
        <end position="83"/>
    </location>
</feature>
<dbReference type="PaxDb" id="29760-VIT_04s0008g03780.t01"/>
<dbReference type="EMBL" id="FN595231">
    <property type="protein sequence ID" value="CCB46717.1"/>
    <property type="molecule type" value="Genomic_DNA"/>
</dbReference>
<dbReference type="Proteomes" id="UP000009183">
    <property type="component" value="Chromosome 4"/>
</dbReference>
<gene>
    <name evidence="10" type="ordered locus">VIT_04s0008g03780</name>
</gene>
<dbReference type="eggNOG" id="KOG0048">
    <property type="taxonomic scope" value="Eukaryota"/>
</dbReference>
<feature type="compositionally biased region" description="Polar residues" evidence="7">
    <location>
        <begin position="29"/>
        <end position="39"/>
    </location>
</feature>
<evidence type="ECO:0000256" key="3">
    <source>
        <dbReference type="ARBA" id="ARBA00023015"/>
    </source>
</evidence>
<feature type="domain" description="Myb-like" evidence="8">
    <location>
        <begin position="84"/>
        <end position="135"/>
    </location>
</feature>
<keyword evidence="2" id="KW-0677">Repeat</keyword>
<dbReference type="FunCoup" id="F6H2Y2">
    <property type="interactions" value="549"/>
</dbReference>
<dbReference type="InterPro" id="IPR017930">
    <property type="entry name" value="Myb_dom"/>
</dbReference>
<dbReference type="HOGENOM" id="CLU_016150_0_1_1"/>
<organism evidence="10 11">
    <name type="scientific">Vitis vinifera</name>
    <name type="common">Grape</name>
    <dbReference type="NCBI Taxonomy" id="29760"/>
    <lineage>
        <taxon>Eukaryota</taxon>
        <taxon>Viridiplantae</taxon>
        <taxon>Streptophyta</taxon>
        <taxon>Embryophyta</taxon>
        <taxon>Tracheophyta</taxon>
        <taxon>Spermatophyta</taxon>
        <taxon>Magnoliopsida</taxon>
        <taxon>eudicotyledons</taxon>
        <taxon>Gunneridae</taxon>
        <taxon>Pentapetalae</taxon>
        <taxon>rosids</taxon>
        <taxon>Vitales</taxon>
        <taxon>Vitaceae</taxon>
        <taxon>Viteae</taxon>
        <taxon>Vitis</taxon>
    </lineage>
</organism>
<evidence type="ECO:0000256" key="5">
    <source>
        <dbReference type="ARBA" id="ARBA00023163"/>
    </source>
</evidence>
<keyword evidence="4" id="KW-0238">DNA-binding</keyword>
<dbReference type="GO" id="GO:0000978">
    <property type="term" value="F:RNA polymerase II cis-regulatory region sequence-specific DNA binding"/>
    <property type="evidence" value="ECO:0000318"/>
    <property type="project" value="GO_Central"/>
</dbReference>
<protein>
    <recommendedName>
        <fullName evidence="12">Transcription factor MYB3R-1</fullName>
    </recommendedName>
</protein>
<feature type="domain" description="HTH myb-type" evidence="9">
    <location>
        <begin position="32"/>
        <end position="83"/>
    </location>
</feature>
<comment type="subcellular location">
    <subcellularLocation>
        <location evidence="1">Nucleus</location>
    </subcellularLocation>
</comment>
<dbReference type="GO" id="GO:0006355">
    <property type="term" value="P:regulation of DNA-templated transcription"/>
    <property type="evidence" value="ECO:0000318"/>
    <property type="project" value="GO_Central"/>
</dbReference>
<dbReference type="PANTHER" id="PTHR45614">
    <property type="entry name" value="MYB PROTEIN-RELATED"/>
    <property type="match status" value="1"/>
</dbReference>
<feature type="region of interest" description="Disordered" evidence="7">
    <location>
        <begin position="1"/>
        <end position="40"/>
    </location>
</feature>
<dbReference type="InterPro" id="IPR009057">
    <property type="entry name" value="Homeodomain-like_sf"/>
</dbReference>
<dbReference type="SUPFAM" id="SSF46689">
    <property type="entry name" value="Homeodomain-like"/>
    <property type="match status" value="2"/>
</dbReference>
<proteinExistence type="predicted"/>
<dbReference type="InterPro" id="IPR050560">
    <property type="entry name" value="MYB_TF"/>
</dbReference>
<evidence type="ECO:0000256" key="7">
    <source>
        <dbReference type="SAM" id="MobiDB-lite"/>
    </source>
</evidence>
<keyword evidence="5" id="KW-0804">Transcription</keyword>
<feature type="region of interest" description="Disordered" evidence="7">
    <location>
        <begin position="877"/>
        <end position="907"/>
    </location>
</feature>
<evidence type="ECO:0000313" key="11">
    <source>
        <dbReference type="Proteomes" id="UP000009183"/>
    </source>
</evidence>
<keyword evidence="3" id="KW-0805">Transcription regulation</keyword>
<evidence type="ECO:0000259" key="8">
    <source>
        <dbReference type="PROSITE" id="PS50090"/>
    </source>
</evidence>
<keyword evidence="6" id="KW-0539">Nucleus</keyword>
<dbReference type="Gene3D" id="1.10.10.60">
    <property type="entry name" value="Homeodomain-like"/>
    <property type="match status" value="3"/>
</dbReference>
<evidence type="ECO:0008006" key="12">
    <source>
        <dbReference type="Google" id="ProtNLM"/>
    </source>
</evidence>
<evidence type="ECO:0000256" key="1">
    <source>
        <dbReference type="ARBA" id="ARBA00004123"/>
    </source>
</evidence>
<dbReference type="GO" id="GO:0000981">
    <property type="term" value="F:DNA-binding transcription factor activity, RNA polymerase II-specific"/>
    <property type="evidence" value="ECO:0000318"/>
    <property type="project" value="GO_Central"/>
</dbReference>
<dbReference type="PROSITE" id="PS51294">
    <property type="entry name" value="HTH_MYB"/>
    <property type="match status" value="3"/>
</dbReference>
<dbReference type="PANTHER" id="PTHR45614:SF266">
    <property type="entry name" value="TRANSCRIPTION FACTOR MYB3R-4"/>
    <property type="match status" value="1"/>
</dbReference>
<dbReference type="FunFam" id="1.10.10.60:FF:000324">
    <property type="entry name" value="Transcription factor MYB3R-2"/>
    <property type="match status" value="1"/>
</dbReference>
<feature type="domain" description="Myb-like" evidence="8">
    <location>
        <begin position="136"/>
        <end position="186"/>
    </location>
</feature>
<dbReference type="FunFam" id="1.10.10.60:FF:000016">
    <property type="entry name" value="Transcriptional activator Myb isoform A"/>
    <property type="match status" value="1"/>
</dbReference>